<evidence type="ECO:0000256" key="2">
    <source>
        <dbReference type="SAM" id="MobiDB-lite"/>
    </source>
</evidence>
<protein>
    <submittedName>
        <fullName evidence="6">Peptidoglycan recognition protein</fullName>
    </submittedName>
</protein>
<evidence type="ECO:0000256" key="1">
    <source>
        <dbReference type="ARBA" id="ARBA00007553"/>
    </source>
</evidence>
<comment type="similarity">
    <text evidence="1">Belongs to the N-acetylmuramoyl-L-alanine amidase 2 family.</text>
</comment>
<feature type="region of interest" description="Disordered" evidence="2">
    <location>
        <begin position="119"/>
        <end position="139"/>
    </location>
</feature>
<dbReference type="RefSeq" id="WP_367994299.1">
    <property type="nucleotide sequence ID" value="NZ_JBFPJR010000019.1"/>
</dbReference>
<feature type="domain" description="Peptidoglycan recognition protein family" evidence="5">
    <location>
        <begin position="200"/>
        <end position="348"/>
    </location>
</feature>
<evidence type="ECO:0000313" key="7">
    <source>
        <dbReference type="Proteomes" id="UP001556631"/>
    </source>
</evidence>
<keyword evidence="3" id="KW-0732">Signal</keyword>
<dbReference type="Proteomes" id="UP001556631">
    <property type="component" value="Unassembled WGS sequence"/>
</dbReference>
<keyword evidence="7" id="KW-1185">Reference proteome</keyword>
<evidence type="ECO:0000313" key="6">
    <source>
        <dbReference type="EMBL" id="MEX0428327.1"/>
    </source>
</evidence>
<feature type="domain" description="N-acetylmuramoyl-L-alanine amidase" evidence="4">
    <location>
        <begin position="214"/>
        <end position="375"/>
    </location>
</feature>
<dbReference type="InterPro" id="IPR036505">
    <property type="entry name" value="Amidase/PGRP_sf"/>
</dbReference>
<dbReference type="SUPFAM" id="SSF55846">
    <property type="entry name" value="N-acetylmuramoyl-L-alanine amidase-like"/>
    <property type="match status" value="1"/>
</dbReference>
<dbReference type="InterPro" id="IPR002502">
    <property type="entry name" value="Amidase_domain"/>
</dbReference>
<proteinExistence type="inferred from homology"/>
<dbReference type="Gene3D" id="3.40.80.10">
    <property type="entry name" value="Peptidoglycan recognition protein-like"/>
    <property type="match status" value="1"/>
</dbReference>
<name>A0ABV3T116_9ACTN</name>
<accession>A0ABV3T116</accession>
<dbReference type="InterPro" id="IPR015510">
    <property type="entry name" value="PGRP"/>
</dbReference>
<evidence type="ECO:0000259" key="5">
    <source>
        <dbReference type="SMART" id="SM00701"/>
    </source>
</evidence>
<evidence type="ECO:0000259" key="4">
    <source>
        <dbReference type="SMART" id="SM00644"/>
    </source>
</evidence>
<evidence type="ECO:0000256" key="3">
    <source>
        <dbReference type="SAM" id="SignalP"/>
    </source>
</evidence>
<reference evidence="6 7" key="1">
    <citation type="submission" date="2024-07" db="EMBL/GenBank/DDBJ databases">
        <authorList>
            <person name="Lee S."/>
            <person name="Kang M."/>
        </authorList>
    </citation>
    <scope>NUCLEOTIDE SEQUENCE [LARGE SCALE GENOMIC DNA]</scope>
    <source>
        <strain evidence="6 7">DS6</strain>
    </source>
</reference>
<feature type="signal peptide" evidence="3">
    <location>
        <begin position="1"/>
        <end position="30"/>
    </location>
</feature>
<organism evidence="6 7">
    <name type="scientific">Nocardioides eburneus</name>
    <dbReference type="NCBI Taxonomy" id="3231482"/>
    <lineage>
        <taxon>Bacteria</taxon>
        <taxon>Bacillati</taxon>
        <taxon>Actinomycetota</taxon>
        <taxon>Actinomycetes</taxon>
        <taxon>Propionibacteriales</taxon>
        <taxon>Nocardioidaceae</taxon>
        <taxon>Nocardioides</taxon>
    </lineage>
</organism>
<dbReference type="EMBL" id="JBFPJR010000019">
    <property type="protein sequence ID" value="MEX0428327.1"/>
    <property type="molecule type" value="Genomic_DNA"/>
</dbReference>
<dbReference type="Pfam" id="PF01510">
    <property type="entry name" value="Amidase_2"/>
    <property type="match status" value="1"/>
</dbReference>
<dbReference type="InterPro" id="IPR006619">
    <property type="entry name" value="PGRP_domain_met/bac"/>
</dbReference>
<feature type="chain" id="PRO_5046397010" evidence="3">
    <location>
        <begin position="31"/>
        <end position="400"/>
    </location>
</feature>
<dbReference type="PANTHER" id="PTHR11022">
    <property type="entry name" value="PEPTIDOGLYCAN RECOGNITION PROTEIN"/>
    <property type="match status" value="1"/>
</dbReference>
<dbReference type="SMART" id="SM00701">
    <property type="entry name" value="PGRP"/>
    <property type="match status" value="1"/>
</dbReference>
<dbReference type="CDD" id="cd06583">
    <property type="entry name" value="PGRP"/>
    <property type="match status" value="1"/>
</dbReference>
<comment type="caution">
    <text evidence="6">The sequence shown here is derived from an EMBL/GenBank/DDBJ whole genome shotgun (WGS) entry which is preliminary data.</text>
</comment>
<dbReference type="PANTHER" id="PTHR11022:SF41">
    <property type="entry name" value="PEPTIDOGLYCAN-RECOGNITION PROTEIN LC-RELATED"/>
    <property type="match status" value="1"/>
</dbReference>
<gene>
    <name evidence="6" type="ORF">AB3X52_11915</name>
</gene>
<sequence length="400" mass="44160">MRRSRNRTRTRLRLGVPALFLALLPLSPLAPGSTPAGLAPAAAKTPLLTLTPTGGGVKELDVPLGDRLSVPTPAGHRTGALTTSGYSMVGVSWKGRKAPARVLVRWRTAGKWRGWHQLPLQTDLPGAGEGTGRQGTQPVWTGRHRDLEVAVKGVRAGLQLTLMDTGPRESVGTPSVPDGVAGRRTARMKPWRLWTRAPYPKLYSRAQWGADPSWRNGSVRYNKKLKQVHIHHTDTANGYSRGDVPGILRGMYRYHTHTLGWFDIAYNFLIDRFGRVWVGRSGGPRKLVRGAHTLGFNQSSVGVAMIGTFNTVRPTKKAITSLVRLAAWKLDAYHRKATGRIKVWSQGSDLYPPGKGVVLPVVDGHRDTNQTACPGTALYKMLPYIRKRIWAREQQFNPKH</sequence>
<dbReference type="SMART" id="SM00644">
    <property type="entry name" value="Ami_2"/>
    <property type="match status" value="1"/>
</dbReference>